<evidence type="ECO:0000256" key="2">
    <source>
        <dbReference type="ARBA" id="ARBA00022980"/>
    </source>
</evidence>
<dbReference type="SUPFAM" id="SSF143800">
    <property type="entry name" value="L28p-like"/>
    <property type="match status" value="1"/>
</dbReference>
<proteinExistence type="inferred from homology"/>
<accession>A0A6N4R9W7</accession>
<name>A0A6N4R9W7_BLAVI</name>
<dbReference type="Gene3D" id="2.30.170.40">
    <property type="entry name" value="Ribosomal protein L28/L24"/>
    <property type="match status" value="1"/>
</dbReference>
<dbReference type="InterPro" id="IPR001383">
    <property type="entry name" value="Ribosomal_bL28_bact-type"/>
</dbReference>
<dbReference type="GO" id="GO:0003735">
    <property type="term" value="F:structural constituent of ribosome"/>
    <property type="evidence" value="ECO:0007669"/>
    <property type="project" value="InterPro"/>
</dbReference>
<keyword evidence="2 5" id="KW-0689">Ribosomal protein</keyword>
<comment type="caution">
    <text evidence="6">The sequence shown here is derived from an EMBL/GenBank/DDBJ whole genome shotgun (WGS) entry which is preliminary data.</text>
</comment>
<sequence length="100" mass="11218">MSRVCEITGSKVGVGNNVSHSNRRTKRTFRPNLQTKTYQSEVLGRSVTLTLTARAIRTLDKYNGFDGYMAQVKNVRVREGFSAAATKLRNEIVKRLAKQA</sequence>
<evidence type="ECO:0000256" key="4">
    <source>
        <dbReference type="ARBA" id="ARBA00035174"/>
    </source>
</evidence>
<dbReference type="GO" id="GO:1990904">
    <property type="term" value="C:ribonucleoprotein complex"/>
    <property type="evidence" value="ECO:0007669"/>
    <property type="project" value="UniProtKB-KW"/>
</dbReference>
<comment type="similarity">
    <text evidence="1 5">Belongs to the bacterial ribosomal protein bL28 family.</text>
</comment>
<dbReference type="HAMAP" id="MF_00373">
    <property type="entry name" value="Ribosomal_bL28"/>
    <property type="match status" value="1"/>
</dbReference>
<keyword evidence="3 5" id="KW-0687">Ribonucleoprotein</keyword>
<dbReference type="InterPro" id="IPR037147">
    <property type="entry name" value="Ribosomal_bL28_sf"/>
</dbReference>
<evidence type="ECO:0000313" key="6">
    <source>
        <dbReference type="EMBL" id="TKW60529.1"/>
    </source>
</evidence>
<protein>
    <recommendedName>
        <fullName evidence="4 5">Large ribosomal subunit protein bL28</fullName>
    </recommendedName>
</protein>
<dbReference type="InterPro" id="IPR026569">
    <property type="entry name" value="Ribosomal_bL28"/>
</dbReference>
<dbReference type="InterPro" id="IPR034704">
    <property type="entry name" value="Ribosomal_bL28/bL31-like_sf"/>
</dbReference>
<dbReference type="Pfam" id="PF00830">
    <property type="entry name" value="Ribosomal_L28"/>
    <property type="match status" value="1"/>
</dbReference>
<evidence type="ECO:0000256" key="5">
    <source>
        <dbReference type="HAMAP-Rule" id="MF_00373"/>
    </source>
</evidence>
<dbReference type="GO" id="GO:0005840">
    <property type="term" value="C:ribosome"/>
    <property type="evidence" value="ECO:0007669"/>
    <property type="project" value="UniProtKB-KW"/>
</dbReference>
<dbReference type="PANTHER" id="PTHR13528">
    <property type="entry name" value="39S RIBOSOMAL PROTEIN L28, MITOCHONDRIAL"/>
    <property type="match status" value="1"/>
</dbReference>
<gene>
    <name evidence="5" type="primary">rpmB</name>
    <name evidence="6" type="ORF">DI628_06400</name>
</gene>
<dbReference type="PANTHER" id="PTHR13528:SF2">
    <property type="entry name" value="LARGE RIBOSOMAL SUBUNIT PROTEIN BL28M"/>
    <property type="match status" value="1"/>
</dbReference>
<dbReference type="GO" id="GO:0006412">
    <property type="term" value="P:translation"/>
    <property type="evidence" value="ECO:0007669"/>
    <property type="project" value="UniProtKB-UniRule"/>
</dbReference>
<evidence type="ECO:0000256" key="1">
    <source>
        <dbReference type="ARBA" id="ARBA00008760"/>
    </source>
</evidence>
<dbReference type="NCBIfam" id="TIGR00009">
    <property type="entry name" value="L28"/>
    <property type="match status" value="1"/>
</dbReference>
<reference evidence="6 7" key="1">
    <citation type="journal article" date="2017" name="Nat. Commun.">
        <title>In situ click chemistry generation of cyclooxygenase-2 inhibitors.</title>
        <authorList>
            <person name="Bhardwaj A."/>
            <person name="Kaur J."/>
            <person name="Wuest M."/>
            <person name="Wuest F."/>
        </authorList>
    </citation>
    <scope>NUCLEOTIDE SEQUENCE [LARGE SCALE GENOMIC DNA]</scope>
    <source>
        <strain evidence="6">S2_018_000_R2_106</strain>
    </source>
</reference>
<organism evidence="6 7">
    <name type="scientific">Blastochloris viridis</name>
    <name type="common">Rhodopseudomonas viridis</name>
    <dbReference type="NCBI Taxonomy" id="1079"/>
    <lineage>
        <taxon>Bacteria</taxon>
        <taxon>Pseudomonadati</taxon>
        <taxon>Pseudomonadota</taxon>
        <taxon>Alphaproteobacteria</taxon>
        <taxon>Hyphomicrobiales</taxon>
        <taxon>Blastochloridaceae</taxon>
        <taxon>Blastochloris</taxon>
    </lineage>
</organism>
<dbReference type="EMBL" id="VAFM01000002">
    <property type="protein sequence ID" value="TKW60529.1"/>
    <property type="molecule type" value="Genomic_DNA"/>
</dbReference>
<evidence type="ECO:0000256" key="3">
    <source>
        <dbReference type="ARBA" id="ARBA00023274"/>
    </source>
</evidence>
<evidence type="ECO:0000313" key="7">
    <source>
        <dbReference type="Proteomes" id="UP000320948"/>
    </source>
</evidence>
<dbReference type="Proteomes" id="UP000320948">
    <property type="component" value="Unassembled WGS sequence"/>
</dbReference>
<dbReference type="AlphaFoldDB" id="A0A6N4R9W7"/>